<dbReference type="EMBL" id="JAJSOF020000001">
    <property type="protein sequence ID" value="KAJ4452363.1"/>
    <property type="molecule type" value="Genomic_DNA"/>
</dbReference>
<evidence type="ECO:0000313" key="4">
    <source>
        <dbReference type="Proteomes" id="UP001148838"/>
    </source>
</evidence>
<reference evidence="3 4" key="1">
    <citation type="journal article" date="2022" name="Allergy">
        <title>Genome assembly and annotation of Periplaneta americana reveal a comprehensive cockroach allergen profile.</title>
        <authorList>
            <person name="Wang L."/>
            <person name="Xiong Q."/>
            <person name="Saelim N."/>
            <person name="Wang L."/>
            <person name="Nong W."/>
            <person name="Wan A.T."/>
            <person name="Shi M."/>
            <person name="Liu X."/>
            <person name="Cao Q."/>
            <person name="Hui J.H.L."/>
            <person name="Sookrung N."/>
            <person name="Leung T.F."/>
            <person name="Tungtrongchitr A."/>
            <person name="Tsui S.K.W."/>
        </authorList>
    </citation>
    <scope>NUCLEOTIDE SEQUENCE [LARGE SCALE GENOMIC DNA]</scope>
    <source>
        <strain evidence="3">PWHHKU_190912</strain>
    </source>
</reference>
<proteinExistence type="inferred from homology"/>
<accession>A0ABQ8U1L3</accession>
<comment type="caution">
    <text evidence="3">The sequence shown here is derived from an EMBL/GenBank/DDBJ whole genome shotgun (WGS) entry which is preliminary data.</text>
</comment>
<comment type="similarity">
    <text evidence="1">Belongs to the pectinacetylesterase family. Notum subfamily.</text>
</comment>
<feature type="signal peptide" evidence="2">
    <location>
        <begin position="1"/>
        <end position="18"/>
    </location>
</feature>
<sequence>TAKMAVLLLLLLAVGLRAEQQESSSSNLVTQDANSTLSTIQRLIQQWLYYVSTSREAELFNFVLQILQRCGIEETRALKRVFLSTPNITCNDGSPAGFYLRRSHGSRRWIVFLEAHSLTPVQSSRCSLCLNLSCHVFGLLCAGGWYCYDQRSCHSRWQRLRHLMTSRHWPETRSGMYAGTLAQMGGILSMNPEDNQFWWNANHV</sequence>
<evidence type="ECO:0000313" key="3">
    <source>
        <dbReference type="EMBL" id="KAJ4452363.1"/>
    </source>
</evidence>
<protein>
    <submittedName>
        <fullName evidence="3">Uncharacterized protein</fullName>
    </submittedName>
</protein>
<feature type="non-terminal residue" evidence="3">
    <location>
        <position position="1"/>
    </location>
</feature>
<evidence type="ECO:0000256" key="2">
    <source>
        <dbReference type="SAM" id="SignalP"/>
    </source>
</evidence>
<dbReference type="InterPro" id="IPR004963">
    <property type="entry name" value="PAE/NOTUM"/>
</dbReference>
<organism evidence="3 4">
    <name type="scientific">Periplaneta americana</name>
    <name type="common">American cockroach</name>
    <name type="synonym">Blatta americana</name>
    <dbReference type="NCBI Taxonomy" id="6978"/>
    <lineage>
        <taxon>Eukaryota</taxon>
        <taxon>Metazoa</taxon>
        <taxon>Ecdysozoa</taxon>
        <taxon>Arthropoda</taxon>
        <taxon>Hexapoda</taxon>
        <taxon>Insecta</taxon>
        <taxon>Pterygota</taxon>
        <taxon>Neoptera</taxon>
        <taxon>Polyneoptera</taxon>
        <taxon>Dictyoptera</taxon>
        <taxon>Blattodea</taxon>
        <taxon>Blattoidea</taxon>
        <taxon>Blattidae</taxon>
        <taxon>Blattinae</taxon>
        <taxon>Periplaneta</taxon>
    </lineage>
</organism>
<dbReference type="PANTHER" id="PTHR21562:SF122">
    <property type="entry name" value="PALMITOLEOYL-PROTEIN CARBOXYLESTERASE NOTUM"/>
    <property type="match status" value="1"/>
</dbReference>
<keyword evidence="4" id="KW-1185">Reference proteome</keyword>
<evidence type="ECO:0000256" key="1">
    <source>
        <dbReference type="ARBA" id="ARBA00010213"/>
    </source>
</evidence>
<gene>
    <name evidence="3" type="ORF">ANN_03896</name>
</gene>
<keyword evidence="2" id="KW-0732">Signal</keyword>
<name>A0ABQ8U1L3_PERAM</name>
<dbReference type="Proteomes" id="UP001148838">
    <property type="component" value="Unassembled WGS sequence"/>
</dbReference>
<dbReference type="PANTHER" id="PTHR21562">
    <property type="entry name" value="NOTUM-RELATED"/>
    <property type="match status" value="1"/>
</dbReference>
<feature type="chain" id="PRO_5045362343" evidence="2">
    <location>
        <begin position="19"/>
        <end position="204"/>
    </location>
</feature>